<dbReference type="RefSeq" id="WP_162337071.1">
    <property type="nucleotide sequence ID" value="NZ_CP171632.1"/>
</dbReference>
<protein>
    <recommendedName>
        <fullName evidence="4">Toxin co-regulated pilus biosynthesis protein Q C-terminal domain-containing protein</fullName>
    </recommendedName>
</protein>
<reference evidence="2 3" key="1">
    <citation type="submission" date="2017-10" db="EMBL/GenBank/DDBJ databases">
        <title>Whole genome sequencing of members of genus Pseudoxanthomonas.</title>
        <authorList>
            <person name="Kumar S."/>
            <person name="Bansal K."/>
            <person name="Kaur A."/>
            <person name="Patil P."/>
            <person name="Sharma S."/>
            <person name="Patil P.B."/>
        </authorList>
    </citation>
    <scope>NUCLEOTIDE SEQUENCE [LARGE SCALE GENOMIC DNA]</scope>
    <source>
        <strain evidence="2 3">DSM 17109</strain>
    </source>
</reference>
<sequence length="140" mass="14882">MIVLCVVMVSLAVAGCATPQAADINGRWRPVNRFAEAPQAIPLQQAYVYQASPADGTLRTMLVRWAKDARLTLAYLHPNDYTLHAPVAQIRTSSLEDAAASLSAAYADQGVQVVVERPRIIVSQASRPSADVAPAAALGD</sequence>
<name>A0ABQ6ZJK1_9GAMM</name>
<proteinExistence type="predicted"/>
<evidence type="ECO:0008006" key="4">
    <source>
        <dbReference type="Google" id="ProtNLM"/>
    </source>
</evidence>
<evidence type="ECO:0000313" key="3">
    <source>
        <dbReference type="Proteomes" id="UP000781710"/>
    </source>
</evidence>
<organism evidence="2 3">
    <name type="scientific">Pseudoxanthomonas japonensis</name>
    <dbReference type="NCBI Taxonomy" id="69284"/>
    <lineage>
        <taxon>Bacteria</taxon>
        <taxon>Pseudomonadati</taxon>
        <taxon>Pseudomonadota</taxon>
        <taxon>Gammaproteobacteria</taxon>
        <taxon>Lysobacterales</taxon>
        <taxon>Lysobacteraceae</taxon>
        <taxon>Pseudoxanthomonas</taxon>
    </lineage>
</organism>
<dbReference type="Proteomes" id="UP000781710">
    <property type="component" value="Unassembled WGS sequence"/>
</dbReference>
<evidence type="ECO:0000313" key="2">
    <source>
        <dbReference type="EMBL" id="KAF1726295.1"/>
    </source>
</evidence>
<dbReference type="EMBL" id="PDWW01000005">
    <property type="protein sequence ID" value="KAF1726295.1"/>
    <property type="molecule type" value="Genomic_DNA"/>
</dbReference>
<dbReference type="Gene3D" id="3.55.50.70">
    <property type="match status" value="1"/>
</dbReference>
<comment type="caution">
    <text evidence="2">The sequence shown here is derived from an EMBL/GenBank/DDBJ whole genome shotgun (WGS) entry which is preliminary data.</text>
</comment>
<accession>A0ABQ6ZJK1</accession>
<evidence type="ECO:0000256" key="1">
    <source>
        <dbReference type="SAM" id="SignalP"/>
    </source>
</evidence>
<feature type="signal peptide" evidence="1">
    <location>
        <begin position="1"/>
        <end position="21"/>
    </location>
</feature>
<feature type="chain" id="PRO_5045987671" description="Toxin co-regulated pilus biosynthesis protein Q C-terminal domain-containing protein" evidence="1">
    <location>
        <begin position="22"/>
        <end position="140"/>
    </location>
</feature>
<keyword evidence="3" id="KW-1185">Reference proteome</keyword>
<gene>
    <name evidence="2" type="ORF">CSC78_06060</name>
</gene>
<keyword evidence="1" id="KW-0732">Signal</keyword>